<reference evidence="1 2" key="1">
    <citation type="submission" date="2018-09" db="EMBL/GenBank/DDBJ databases">
        <authorList>
            <person name="Tagini F."/>
        </authorList>
    </citation>
    <scope>NUCLEOTIDE SEQUENCE [LARGE SCALE GENOMIC DNA]</scope>
    <source>
        <strain evidence="1 2">MK142</strain>
    </source>
</reference>
<keyword evidence="1" id="KW-0413">Isomerase</keyword>
<dbReference type="AlphaFoldDB" id="A0A498QNH0"/>
<dbReference type="Gene3D" id="3.50.50.60">
    <property type="entry name" value="FAD/NAD(P)-binding domain"/>
    <property type="match status" value="1"/>
</dbReference>
<dbReference type="GO" id="GO:0043917">
    <property type="term" value="F:ribose 1,5-bisphosphate isomerase activity"/>
    <property type="evidence" value="ECO:0007669"/>
    <property type="project" value="UniProtKB-EC"/>
</dbReference>
<dbReference type="EMBL" id="UPHU01000001">
    <property type="protein sequence ID" value="VBA49184.1"/>
    <property type="molecule type" value="Genomic_DNA"/>
</dbReference>
<protein>
    <submittedName>
        <fullName evidence="1">Thiazole biosynthetic enzyme</fullName>
        <ecNumber evidence="1">5.3.1.29</ecNumber>
    </submittedName>
</protein>
<dbReference type="Proteomes" id="UP000268285">
    <property type="component" value="Unassembled WGS sequence"/>
</dbReference>
<dbReference type="InterPro" id="IPR036188">
    <property type="entry name" value="FAD/NAD-bd_sf"/>
</dbReference>
<dbReference type="EC" id="5.3.1.29" evidence="1"/>
<name>A0A498QNH0_9MYCO</name>
<dbReference type="Pfam" id="PF13450">
    <property type="entry name" value="NAD_binding_8"/>
    <property type="match status" value="1"/>
</dbReference>
<proteinExistence type="predicted"/>
<dbReference type="PANTHER" id="PTHR10668:SF105">
    <property type="entry name" value="DEHYDROGENASE-RELATED"/>
    <property type="match status" value="1"/>
</dbReference>
<accession>A0A498QNH0</accession>
<dbReference type="PRINTS" id="PR00411">
    <property type="entry name" value="PNDRDTASEI"/>
</dbReference>
<dbReference type="OrthoDB" id="833207at2"/>
<sequence>MDVTVVGSGPNGLAAAVICARAGLEVQVLEAQPTFGGGARSAADGEYPEVMHDVCSAVHPLALASPFFAEFDLSARGVTLAVPEISYANPLPGRPAAIAYRDLARTCVELDDGASWRRLLGPLVTNSGAVVDLMLGDKRSVPTSLAPTMRLGLRMLAQGTPAWRSLVGEDARALFTGVAAHAISRLPSLVSAGAGLMLATLAHSVGWPIPVGGSQVIADALIADLRAHGGELTAGVEITSPPGGVVVFDTAPTTLLHVYRDALPDRYAKALRRYRFGSGVAKVDFVLSDEIPWSDSRLSQAPTLHLGGTREQMARAEAEVAAGRHADWPMVLAASPHLADPGRVDGVGRRPFWTYAHVPSGSTVDATETVTRVVERLAPGFRDVVVAARSVPAARMVEHNANYVGGDISVGANSVWRAIAGPTPRLNPWRTPVPGVYLCSAATPPGAGVHGMSGYYAARTLLRHEFGFRDAPGLSP</sequence>
<dbReference type="SUPFAM" id="SSF51905">
    <property type="entry name" value="FAD/NAD(P)-binding domain"/>
    <property type="match status" value="1"/>
</dbReference>
<dbReference type="RefSeq" id="WP_063466807.1">
    <property type="nucleotide sequence ID" value="NZ_JAIENV010000111.1"/>
</dbReference>
<organism evidence="1 2">
    <name type="scientific">Mycobacterium pseudokansasii</name>
    <dbReference type="NCBI Taxonomy" id="2341080"/>
    <lineage>
        <taxon>Bacteria</taxon>
        <taxon>Bacillati</taxon>
        <taxon>Actinomycetota</taxon>
        <taxon>Actinomycetes</taxon>
        <taxon>Mycobacteriales</taxon>
        <taxon>Mycobacteriaceae</taxon>
        <taxon>Mycobacterium</taxon>
    </lineage>
</organism>
<gene>
    <name evidence="1" type="ORF">LAUMK142_01758</name>
</gene>
<keyword evidence="2" id="KW-1185">Reference proteome</keyword>
<evidence type="ECO:0000313" key="1">
    <source>
        <dbReference type="EMBL" id="VBA49184.1"/>
    </source>
</evidence>
<evidence type="ECO:0000313" key="2">
    <source>
        <dbReference type="Proteomes" id="UP000268285"/>
    </source>
</evidence>
<dbReference type="PANTHER" id="PTHR10668">
    <property type="entry name" value="PHYTOENE DEHYDROGENASE"/>
    <property type="match status" value="1"/>
</dbReference>